<accession>A0A183GH85</accession>
<dbReference type="InterPro" id="IPR056852">
    <property type="entry name" value="AK17A/B"/>
</dbReference>
<dbReference type="OrthoDB" id="5871341at2759"/>
<dbReference type="EMBL" id="UZAH01033466">
    <property type="protein sequence ID" value="VDP29020.1"/>
    <property type="molecule type" value="Genomic_DNA"/>
</dbReference>
<dbReference type="AlphaFoldDB" id="A0A183GH85"/>
<dbReference type="PANTHER" id="PTHR12484">
    <property type="entry name" value="B-LYMPHOCYTE ANTIGEN-RELATED"/>
    <property type="match status" value="1"/>
</dbReference>
<evidence type="ECO:0000313" key="1">
    <source>
        <dbReference type="EMBL" id="VDP29020.1"/>
    </source>
</evidence>
<organism evidence="2 3">
    <name type="scientific">Heligmosomoides polygyrus</name>
    <name type="common">Parasitic roundworm</name>
    <dbReference type="NCBI Taxonomy" id="6339"/>
    <lineage>
        <taxon>Eukaryota</taxon>
        <taxon>Metazoa</taxon>
        <taxon>Ecdysozoa</taxon>
        <taxon>Nematoda</taxon>
        <taxon>Chromadorea</taxon>
        <taxon>Rhabditida</taxon>
        <taxon>Rhabditina</taxon>
        <taxon>Rhabditomorpha</taxon>
        <taxon>Strongyloidea</taxon>
        <taxon>Heligmosomidae</taxon>
        <taxon>Heligmosomoides</taxon>
    </lineage>
</organism>
<dbReference type="WBParaSite" id="HPBE_0002191101-mRNA-1">
    <property type="protein sequence ID" value="HPBE_0002191101-mRNA-1"/>
    <property type="gene ID" value="HPBE_0002191101"/>
</dbReference>
<protein>
    <submittedName>
        <fullName evidence="3">SMP-LTD domain-containing protein</fullName>
    </submittedName>
</protein>
<sequence>MRSSLSAITRERFSTDWERVMQERSLGAEVASFCPKLELYLSPLSRIEITIKLPKFTIPGQSISNWDLMERLKKGIAPIQFCSIRVTESSLEGVTLEADLSTRKIMKQVLQFCPFRPMLCFGDAVLRVAEA</sequence>
<reference evidence="3" key="2">
    <citation type="submission" date="2019-09" db="UniProtKB">
        <authorList>
            <consortium name="WormBaseParasite"/>
        </authorList>
    </citation>
    <scope>IDENTIFICATION</scope>
</reference>
<accession>A0A3P8CE89</accession>
<evidence type="ECO:0000313" key="2">
    <source>
        <dbReference type="Proteomes" id="UP000050761"/>
    </source>
</evidence>
<keyword evidence="2" id="KW-1185">Reference proteome</keyword>
<evidence type="ECO:0000313" key="3">
    <source>
        <dbReference type="WBParaSite" id="HPBE_0002191101-mRNA-1"/>
    </source>
</evidence>
<dbReference type="Proteomes" id="UP000050761">
    <property type="component" value="Unassembled WGS sequence"/>
</dbReference>
<name>A0A183GH85_HELPZ</name>
<reference evidence="1 2" key="1">
    <citation type="submission" date="2018-11" db="EMBL/GenBank/DDBJ databases">
        <authorList>
            <consortium name="Pathogen Informatics"/>
        </authorList>
    </citation>
    <scope>NUCLEOTIDE SEQUENCE [LARGE SCALE GENOMIC DNA]</scope>
</reference>
<proteinExistence type="predicted"/>
<dbReference type="PANTHER" id="PTHR12484:SF4">
    <property type="entry name" value="A-KINASE ANCHOR PROTEIN 17A"/>
    <property type="match status" value="1"/>
</dbReference>
<gene>
    <name evidence="1" type="ORF">HPBE_LOCUS21910</name>
</gene>